<name>E8R695_ISOPI</name>
<dbReference type="HOGENOM" id="CLU_798715_0_0_0"/>
<protein>
    <recommendedName>
        <fullName evidence="4">DUF3108 domain-containing protein</fullName>
    </recommendedName>
</protein>
<sequence length="347" mass="37334">MPGRFTCTLIVLAWLGAVGLLVQRDLLPRWRAGDPPRVVVARAITDLDGPLDQIEPPRSESSRWSLLVGTDLQPIGELTTESEPRDIGGSRLSSRLELDSAALLAKTPFGGRLPLFGGTAGFESPAPSTVAVADPETPPPPTRLVVRTQMILDREGSMVRFETRVGDLQGNNLLTMKGLRQGLSLEVQAETSNGVVLFREKVPYAQGAGVQNGLGPYLAYRDLKVGQSWRGPVVNPLTSSVQTAQVEVKEIAPLVWNGRPHLCHVIVSTLGPIVARTWVRVEDGVVLRQDVPVPFIKLTLERIDDPAQTETQAPETGSPATTNGSSDPAHPASSNNPLPPKSSETLR</sequence>
<keyword evidence="3" id="KW-1185">Reference proteome</keyword>
<evidence type="ECO:0000313" key="3">
    <source>
        <dbReference type="Proteomes" id="UP000008631"/>
    </source>
</evidence>
<feature type="compositionally biased region" description="Polar residues" evidence="1">
    <location>
        <begin position="308"/>
        <end position="347"/>
    </location>
</feature>
<dbReference type="EMBL" id="CP002353">
    <property type="protein sequence ID" value="ADV60790.1"/>
    <property type="molecule type" value="Genomic_DNA"/>
</dbReference>
<dbReference type="Proteomes" id="UP000008631">
    <property type="component" value="Chromosome"/>
</dbReference>
<dbReference type="KEGG" id="ipa:Isop_0193"/>
<accession>E8R695</accession>
<organism evidence="2 3">
    <name type="scientific">Isosphaera pallida (strain ATCC 43644 / DSM 9630 / IS1B)</name>
    <dbReference type="NCBI Taxonomy" id="575540"/>
    <lineage>
        <taxon>Bacteria</taxon>
        <taxon>Pseudomonadati</taxon>
        <taxon>Planctomycetota</taxon>
        <taxon>Planctomycetia</taxon>
        <taxon>Isosphaerales</taxon>
        <taxon>Isosphaeraceae</taxon>
        <taxon>Isosphaera</taxon>
    </lineage>
</organism>
<dbReference type="eggNOG" id="ENOG5034AZS">
    <property type="taxonomic scope" value="Bacteria"/>
</dbReference>
<reference evidence="2 3" key="2">
    <citation type="journal article" date="2011" name="Stand. Genomic Sci.">
        <title>Complete genome sequence of Isosphaera pallida type strain (IS1B).</title>
        <authorList>
            <consortium name="US DOE Joint Genome Institute (JGI-PGF)"/>
            <person name="Goker M."/>
            <person name="Cleland D."/>
            <person name="Saunders E."/>
            <person name="Lapidus A."/>
            <person name="Nolan M."/>
            <person name="Lucas S."/>
            <person name="Hammon N."/>
            <person name="Deshpande S."/>
            <person name="Cheng J.F."/>
            <person name="Tapia R."/>
            <person name="Han C."/>
            <person name="Goodwin L."/>
            <person name="Pitluck S."/>
            <person name="Liolios K."/>
            <person name="Pagani I."/>
            <person name="Ivanova N."/>
            <person name="Mavromatis K."/>
            <person name="Pati A."/>
            <person name="Chen A."/>
            <person name="Palaniappan K."/>
            <person name="Land M."/>
            <person name="Hauser L."/>
            <person name="Chang Y.J."/>
            <person name="Jeffries C.D."/>
            <person name="Detter J.C."/>
            <person name="Beck B."/>
            <person name="Woyke T."/>
            <person name="Bristow J."/>
            <person name="Eisen J.A."/>
            <person name="Markowitz V."/>
            <person name="Hugenholtz P."/>
            <person name="Kyrpides N.C."/>
            <person name="Klenk H.P."/>
        </authorList>
    </citation>
    <scope>NUCLEOTIDE SEQUENCE [LARGE SCALE GENOMIC DNA]</scope>
    <source>
        <strain evidence="3">ATCC 43644 / DSM 9630 / IS1B</strain>
    </source>
</reference>
<reference key="1">
    <citation type="submission" date="2010-11" db="EMBL/GenBank/DDBJ databases">
        <title>The complete sequence of chromosome of Isophaera pallida ATCC 43644.</title>
        <authorList>
            <consortium name="US DOE Joint Genome Institute (JGI-PGF)"/>
            <person name="Lucas S."/>
            <person name="Copeland A."/>
            <person name="Lapidus A."/>
            <person name="Bruce D."/>
            <person name="Goodwin L."/>
            <person name="Pitluck S."/>
            <person name="Kyrpides N."/>
            <person name="Mavromatis K."/>
            <person name="Pagani I."/>
            <person name="Ivanova N."/>
            <person name="Saunders E."/>
            <person name="Brettin T."/>
            <person name="Detter J.C."/>
            <person name="Han C."/>
            <person name="Tapia R."/>
            <person name="Land M."/>
            <person name="Hauser L."/>
            <person name="Markowitz V."/>
            <person name="Cheng J.-F."/>
            <person name="Hugenholtz P."/>
            <person name="Woyke T."/>
            <person name="Wu D."/>
            <person name="Eisen J.A."/>
        </authorList>
    </citation>
    <scope>NUCLEOTIDE SEQUENCE</scope>
    <source>
        <strain>ATCC 43644</strain>
    </source>
</reference>
<feature type="region of interest" description="Disordered" evidence="1">
    <location>
        <begin position="304"/>
        <end position="347"/>
    </location>
</feature>
<proteinExistence type="predicted"/>
<dbReference type="OrthoDB" id="261104at2"/>
<evidence type="ECO:0000313" key="2">
    <source>
        <dbReference type="EMBL" id="ADV60790.1"/>
    </source>
</evidence>
<evidence type="ECO:0008006" key="4">
    <source>
        <dbReference type="Google" id="ProtNLM"/>
    </source>
</evidence>
<gene>
    <name evidence="2" type="ordered locus">Isop_0193</name>
</gene>
<dbReference type="InParanoid" id="E8R695"/>
<dbReference type="AlphaFoldDB" id="E8R695"/>
<dbReference type="RefSeq" id="WP_013563079.1">
    <property type="nucleotide sequence ID" value="NC_014962.1"/>
</dbReference>
<evidence type="ECO:0000256" key="1">
    <source>
        <dbReference type="SAM" id="MobiDB-lite"/>
    </source>
</evidence>